<gene>
    <name evidence="1" type="ORF">TRIUR3_13663</name>
</gene>
<dbReference type="STRING" id="4572.M7YXX4"/>
<dbReference type="Pfam" id="PF03140">
    <property type="entry name" value="DUF247"/>
    <property type="match status" value="2"/>
</dbReference>
<dbReference type="OMA" id="TPWIAKE"/>
<sequence length="429" mass="48707">MKSLLTRSHTVTGALNLNLDLEAGKQVVAKDKTRSGNVPKVREQLRSADEDSYTPHNVPIGPYHGKCPSTPWVQKEKQRYVGFMQNLSEKHNDGGLKGLVEELEPRARDWYGDGVDRMTSEERGCCCMMGATCWVPFFVLDKIHARATGGSSSLLHYMATYIKSLLSREGHISTEKKRLSEPPSHLLHLVHTFFRPTNGQMADPPERPYQLLHRVHAYLSPTSCLQPNGEREREGDTGRWRRATEYCTQANVQFRRRDFAADVTSILDVRLKGGKLDIPCLQVDGKTWTLLRNMMALEEHAEMTQRPVTAYCLFMSQVACTVEDVRLLVDAKIIQHFESSDKIAAQGFANLCKGVVMDVDNIDRNYLKPMWHDLEKLCDSKARNLRGSFRHKYCSTTLHQVAFGITAFLAICQLLQSIYAPIAYHFPKH</sequence>
<dbReference type="EMBL" id="KD167960">
    <property type="protein sequence ID" value="EMS55648.1"/>
    <property type="molecule type" value="Genomic_DNA"/>
</dbReference>
<evidence type="ECO:0000313" key="1">
    <source>
        <dbReference type="EMBL" id="EMS55648.1"/>
    </source>
</evidence>
<name>M7YXX4_TRIUA</name>
<dbReference type="InterPro" id="IPR004158">
    <property type="entry name" value="DUF247_pln"/>
</dbReference>
<reference evidence="1" key="1">
    <citation type="journal article" date="2013" name="Nature">
        <title>Draft genome of the wheat A-genome progenitor Triticum urartu.</title>
        <authorList>
            <person name="Ling H.Q."/>
            <person name="Zhao S."/>
            <person name="Liu D."/>
            <person name="Wang J."/>
            <person name="Sun H."/>
            <person name="Zhang C."/>
            <person name="Fan H."/>
            <person name="Li D."/>
            <person name="Dong L."/>
            <person name="Tao Y."/>
            <person name="Gao C."/>
            <person name="Wu H."/>
            <person name="Li Y."/>
            <person name="Cui Y."/>
            <person name="Guo X."/>
            <person name="Zheng S."/>
            <person name="Wang B."/>
            <person name="Yu K."/>
            <person name="Liang Q."/>
            <person name="Yang W."/>
            <person name="Lou X."/>
            <person name="Chen J."/>
            <person name="Feng M."/>
            <person name="Jian J."/>
            <person name="Zhang X."/>
            <person name="Luo G."/>
            <person name="Jiang Y."/>
            <person name="Liu J."/>
            <person name="Wang Z."/>
            <person name="Sha Y."/>
            <person name="Zhang B."/>
            <person name="Wu H."/>
            <person name="Tang D."/>
            <person name="Shen Q."/>
            <person name="Xue P."/>
            <person name="Zou S."/>
            <person name="Wang X."/>
            <person name="Liu X."/>
            <person name="Wang F."/>
            <person name="Yang Y."/>
            <person name="An X."/>
            <person name="Dong Z."/>
            <person name="Zhang K."/>
            <person name="Zhang X."/>
            <person name="Luo M.C."/>
            <person name="Dvorak J."/>
            <person name="Tong Y."/>
            <person name="Wang J."/>
            <person name="Yang H."/>
            <person name="Li Z."/>
            <person name="Wang D."/>
            <person name="Zhang A."/>
            <person name="Wang J."/>
        </authorList>
    </citation>
    <scope>NUCLEOTIDE SEQUENCE</scope>
</reference>
<accession>M7YXX4</accession>
<organism evidence="1">
    <name type="scientific">Triticum urartu</name>
    <name type="common">Red wild einkorn</name>
    <name type="synonym">Crithodium urartu</name>
    <dbReference type="NCBI Taxonomy" id="4572"/>
    <lineage>
        <taxon>Eukaryota</taxon>
        <taxon>Viridiplantae</taxon>
        <taxon>Streptophyta</taxon>
        <taxon>Embryophyta</taxon>
        <taxon>Tracheophyta</taxon>
        <taxon>Spermatophyta</taxon>
        <taxon>Magnoliopsida</taxon>
        <taxon>Liliopsida</taxon>
        <taxon>Poales</taxon>
        <taxon>Poaceae</taxon>
        <taxon>BOP clade</taxon>
        <taxon>Pooideae</taxon>
        <taxon>Triticodae</taxon>
        <taxon>Triticeae</taxon>
        <taxon>Triticinae</taxon>
        <taxon>Triticum</taxon>
    </lineage>
</organism>
<dbReference type="AlphaFoldDB" id="M7YXX4"/>
<dbReference type="PANTHER" id="PTHR31170:SF18">
    <property type="entry name" value="(WILD MALAYSIAN BANANA) HYPOTHETICAL PROTEIN"/>
    <property type="match status" value="1"/>
</dbReference>
<proteinExistence type="predicted"/>
<protein>
    <submittedName>
        <fullName evidence="1">Uncharacterized protein</fullName>
    </submittedName>
</protein>
<dbReference type="PANTHER" id="PTHR31170">
    <property type="entry name" value="BNAC04G53230D PROTEIN"/>
    <property type="match status" value="1"/>
</dbReference>